<feature type="domain" description="Mei2-like C-terminal RNA recognition motif" evidence="2">
    <location>
        <begin position="25"/>
        <end position="122"/>
    </location>
</feature>
<dbReference type="AlphaFoldDB" id="A0A7S2J255"/>
<dbReference type="InterPro" id="IPR035979">
    <property type="entry name" value="RBD_domain_sf"/>
</dbReference>
<dbReference type="EMBL" id="HBGW01021430">
    <property type="protein sequence ID" value="CAD9534128.1"/>
    <property type="molecule type" value="Transcribed_RNA"/>
</dbReference>
<organism evidence="3">
    <name type="scientific">Zooxanthella nutricula</name>
    <dbReference type="NCBI Taxonomy" id="1333877"/>
    <lineage>
        <taxon>Eukaryota</taxon>
        <taxon>Sar</taxon>
        <taxon>Alveolata</taxon>
        <taxon>Dinophyceae</taxon>
        <taxon>Peridiniales</taxon>
        <taxon>Peridiniales incertae sedis</taxon>
        <taxon>Zooxanthella</taxon>
    </lineage>
</organism>
<feature type="region of interest" description="Disordered" evidence="1">
    <location>
        <begin position="198"/>
        <end position="224"/>
    </location>
</feature>
<feature type="region of interest" description="Disordered" evidence="1">
    <location>
        <begin position="283"/>
        <end position="303"/>
    </location>
</feature>
<name>A0A7S2J255_9DINO</name>
<dbReference type="Pfam" id="PF04059">
    <property type="entry name" value="RRM_2"/>
    <property type="match status" value="1"/>
</dbReference>
<proteinExistence type="predicted"/>
<evidence type="ECO:0000256" key="1">
    <source>
        <dbReference type="SAM" id="MobiDB-lite"/>
    </source>
</evidence>
<dbReference type="GO" id="GO:0003676">
    <property type="term" value="F:nucleic acid binding"/>
    <property type="evidence" value="ECO:0007669"/>
    <property type="project" value="InterPro"/>
</dbReference>
<evidence type="ECO:0000313" key="3">
    <source>
        <dbReference type="EMBL" id="CAD9534128.1"/>
    </source>
</evidence>
<protein>
    <recommendedName>
        <fullName evidence="2">Mei2-like C-terminal RNA recognition motif domain-containing protein</fullName>
    </recommendedName>
</protein>
<dbReference type="SUPFAM" id="SSF54928">
    <property type="entry name" value="RNA-binding domain, RBD"/>
    <property type="match status" value="1"/>
</dbReference>
<sequence length="337" mass="36854">MEHLDSSLDWFMDDPPGARNPAIATTYMMRHLPRKYTAEALMDELDTMSPHPGQTSYNFAHVPWGRSSKFNMGYAFVNFLDAETACYMVEQMAGQPWKFWRCTRKAEIVPAYDQGFARNLSRFYHTGAWKGDHLHSPVVIIDGKRVALTHAWAKLEEKRSLPHSGNAWETAGPPASEVARVGRRLAWTERLIQSEDWAAANESRDERPGPSGVPVRWSAPSAPAAAPPKRSLAAVLLSVPLPVQDGVPQPALVPQVGPLGGVSLHGGSDDCIFDDSRTAAASKRTVDGSSMQSGPGDARSPAVDIQDAHRQAWAQVNVLIEQLMPLMSTGRQRPGGA</sequence>
<accession>A0A7S2J255</accession>
<evidence type="ECO:0000259" key="2">
    <source>
        <dbReference type="Pfam" id="PF04059"/>
    </source>
</evidence>
<gene>
    <name evidence="3" type="ORF">BRAN1462_LOCUS13559</name>
</gene>
<dbReference type="InterPro" id="IPR007201">
    <property type="entry name" value="Mei2-like_Rrm_C"/>
</dbReference>
<reference evidence="3" key="1">
    <citation type="submission" date="2021-01" db="EMBL/GenBank/DDBJ databases">
        <authorList>
            <person name="Corre E."/>
            <person name="Pelletier E."/>
            <person name="Niang G."/>
            <person name="Scheremetjew M."/>
            <person name="Finn R."/>
            <person name="Kale V."/>
            <person name="Holt S."/>
            <person name="Cochrane G."/>
            <person name="Meng A."/>
            <person name="Brown T."/>
            <person name="Cohen L."/>
        </authorList>
    </citation>
    <scope>NUCLEOTIDE SEQUENCE</scope>
    <source>
        <strain evidence="3">RCC3387</strain>
    </source>
</reference>